<organism evidence="2 3">
    <name type="scientific">Ananas comosus</name>
    <name type="common">Pineapple</name>
    <name type="synonym">Ananas ananas</name>
    <dbReference type="NCBI Taxonomy" id="4615"/>
    <lineage>
        <taxon>Eukaryota</taxon>
        <taxon>Viridiplantae</taxon>
        <taxon>Streptophyta</taxon>
        <taxon>Embryophyta</taxon>
        <taxon>Tracheophyta</taxon>
        <taxon>Spermatophyta</taxon>
        <taxon>Magnoliopsida</taxon>
        <taxon>Liliopsida</taxon>
        <taxon>Poales</taxon>
        <taxon>Bromeliaceae</taxon>
        <taxon>Bromelioideae</taxon>
        <taxon>Ananas</taxon>
    </lineage>
</organism>
<feature type="compositionally biased region" description="Basic and acidic residues" evidence="1">
    <location>
        <begin position="219"/>
        <end position="230"/>
    </location>
</feature>
<feature type="non-terminal residue" evidence="2">
    <location>
        <position position="1"/>
    </location>
</feature>
<comment type="caution">
    <text evidence="2">The sequence shown here is derived from an EMBL/GenBank/DDBJ whole genome shotgun (WGS) entry which is preliminary data.</text>
</comment>
<dbReference type="PANTHER" id="PTHR33116:SF78">
    <property type="entry name" value="OS12G0587133 PROTEIN"/>
    <property type="match status" value="1"/>
</dbReference>
<feature type="region of interest" description="Disordered" evidence="1">
    <location>
        <begin position="201"/>
        <end position="230"/>
    </location>
</feature>
<accession>A0A199UEQ7</accession>
<name>A0A199UEQ7_ANACO</name>
<protein>
    <submittedName>
        <fullName evidence="2">Putative ribonuclease H protein</fullName>
    </submittedName>
</protein>
<dbReference type="SUPFAM" id="SSF56219">
    <property type="entry name" value="DNase I-like"/>
    <property type="match status" value="1"/>
</dbReference>
<evidence type="ECO:0000313" key="2">
    <source>
        <dbReference type="EMBL" id="OAY63223.1"/>
    </source>
</evidence>
<gene>
    <name evidence="2" type="ORF">ACMD2_20506</name>
</gene>
<reference evidence="2 3" key="1">
    <citation type="journal article" date="2016" name="DNA Res.">
        <title>The draft genome of MD-2 pineapple using hybrid error correction of long reads.</title>
        <authorList>
            <person name="Redwan R.M."/>
            <person name="Saidin A."/>
            <person name="Kumar S.V."/>
        </authorList>
    </citation>
    <scope>NUCLEOTIDE SEQUENCE [LARGE SCALE GENOMIC DNA]</scope>
    <source>
        <strain evidence="3">cv. MD2</strain>
        <tissue evidence="2">Leaf</tissue>
    </source>
</reference>
<dbReference type="Gene3D" id="3.60.10.10">
    <property type="entry name" value="Endonuclease/exonuclease/phosphatase"/>
    <property type="match status" value="1"/>
</dbReference>
<proteinExistence type="predicted"/>
<dbReference type="PANTHER" id="PTHR33116">
    <property type="entry name" value="REVERSE TRANSCRIPTASE ZINC-BINDING DOMAIN-CONTAINING PROTEIN-RELATED-RELATED"/>
    <property type="match status" value="1"/>
</dbReference>
<dbReference type="Proteomes" id="UP000092600">
    <property type="component" value="Unassembled WGS sequence"/>
</dbReference>
<dbReference type="EMBL" id="LSRQ01008363">
    <property type="protein sequence ID" value="OAY63223.1"/>
    <property type="molecule type" value="Genomic_DNA"/>
</dbReference>
<evidence type="ECO:0000313" key="3">
    <source>
        <dbReference type="Proteomes" id="UP000092600"/>
    </source>
</evidence>
<feature type="non-terminal residue" evidence="2">
    <location>
        <position position="332"/>
    </location>
</feature>
<sequence>GLSSDRGTYQRSGRGGAEDGKWQQILDAFLGTFSDGIPLQIGWRMIEMMIQWMERAHLDMGDSVEECRKKVLSRNHSLTLNLKHLATGNCFYLTNVYGPPSWDGKEEFCIELLSLSEICANNWVICGDFNLTRNQAERTGRLWSTRAMNMFSDLIAKLDVIDLPISNQNYTWSNMQSTPTLAKLDRFLVSMEWDQSYPQYGSTSNRNCNSFSRRKRSSGRRERNSTGLKKETTIRKARIEGWKAKLLSHGGRLVLVNSVLSNISLFYFAIFKAPQWVLKRIEALRRSFFWKGCSKITGGACLVGWRSICKSKKEGGLGVKDMEAMNTALLTW</sequence>
<dbReference type="AlphaFoldDB" id="A0A199UEQ7"/>
<dbReference type="InterPro" id="IPR036691">
    <property type="entry name" value="Endo/exonu/phosph_ase_sf"/>
</dbReference>
<evidence type="ECO:0000256" key="1">
    <source>
        <dbReference type="SAM" id="MobiDB-lite"/>
    </source>
</evidence>